<keyword evidence="2" id="KW-0472">Membrane</keyword>
<feature type="chain" id="PRO_5003629231" evidence="3">
    <location>
        <begin position="21"/>
        <end position="187"/>
    </location>
</feature>
<reference evidence="4 5" key="1">
    <citation type="journal article" date="2012" name="J. Bacteriol.">
        <title>Complete genome sequence of phototrophic betaproteobacterium Rubrivivax gelatinosus IL144.</title>
        <authorList>
            <person name="Nagashima S."/>
            <person name="Kamimura A."/>
            <person name="Shimizu T."/>
            <person name="Nakamura-isaki S."/>
            <person name="Aono E."/>
            <person name="Sakamoto K."/>
            <person name="Ichikawa N."/>
            <person name="Nakazawa H."/>
            <person name="Sekine M."/>
            <person name="Yamazaki S."/>
            <person name="Fujita N."/>
            <person name="Shimada K."/>
            <person name="Hanada S."/>
            <person name="Nagashima K.V.P."/>
        </authorList>
    </citation>
    <scope>NUCLEOTIDE SEQUENCE [LARGE SCALE GENOMIC DNA]</scope>
    <source>
        <strain evidence="5">NBRC 100245 / IL144</strain>
    </source>
</reference>
<dbReference type="HOGENOM" id="CLU_114910_0_0_4"/>
<feature type="transmembrane region" description="Helical" evidence="2">
    <location>
        <begin position="157"/>
        <end position="175"/>
    </location>
</feature>
<evidence type="ECO:0000313" key="4">
    <source>
        <dbReference type="EMBL" id="BAL96298.1"/>
    </source>
</evidence>
<keyword evidence="5" id="KW-1185">Reference proteome</keyword>
<keyword evidence="3" id="KW-0732">Signal</keyword>
<evidence type="ECO:0000256" key="3">
    <source>
        <dbReference type="SAM" id="SignalP"/>
    </source>
</evidence>
<dbReference type="eggNOG" id="COG0845">
    <property type="taxonomic scope" value="Bacteria"/>
</dbReference>
<keyword evidence="2" id="KW-0812">Transmembrane</keyword>
<protein>
    <submittedName>
        <fullName evidence="4">Uncharacterized protein</fullName>
    </submittedName>
</protein>
<evidence type="ECO:0000256" key="2">
    <source>
        <dbReference type="SAM" id="Phobius"/>
    </source>
</evidence>
<feature type="signal peptide" evidence="3">
    <location>
        <begin position="1"/>
        <end position="20"/>
    </location>
</feature>
<evidence type="ECO:0000313" key="5">
    <source>
        <dbReference type="Proteomes" id="UP000007883"/>
    </source>
</evidence>
<dbReference type="AlphaFoldDB" id="I0HTG1"/>
<dbReference type="RefSeq" id="WP_014429159.1">
    <property type="nucleotide sequence ID" value="NC_017075.1"/>
</dbReference>
<dbReference type="KEGG" id="rge:RGE_29590"/>
<name>I0HTG1_RUBGI</name>
<evidence type="ECO:0000256" key="1">
    <source>
        <dbReference type="SAM" id="MobiDB-lite"/>
    </source>
</evidence>
<accession>I0HTG1</accession>
<sequence length="187" mass="19073">MNPLIHAGLLSLAIAAGAAAAHGDEPHGDAPHAPSPAMSTGPRFETATELFEVVGRLDDGALTLWLNRFATGEPVAGAAIELELDTLKALARYRAERGDYLVADAAFVAALATPGQHALVLTVTAGEDADLLDTTVAIAPPPAADAGAAGTPARGRLAGGALLALATAAGLVFVWRRRQSVTRERTV</sequence>
<feature type="region of interest" description="Disordered" evidence="1">
    <location>
        <begin position="23"/>
        <end position="42"/>
    </location>
</feature>
<keyword evidence="2" id="KW-1133">Transmembrane helix</keyword>
<organism evidence="4 5">
    <name type="scientific">Rubrivivax gelatinosus (strain NBRC 100245 / IL144)</name>
    <dbReference type="NCBI Taxonomy" id="983917"/>
    <lineage>
        <taxon>Bacteria</taxon>
        <taxon>Pseudomonadati</taxon>
        <taxon>Pseudomonadota</taxon>
        <taxon>Betaproteobacteria</taxon>
        <taxon>Burkholderiales</taxon>
        <taxon>Sphaerotilaceae</taxon>
        <taxon>Rubrivivax</taxon>
    </lineage>
</organism>
<proteinExistence type="predicted"/>
<dbReference type="EMBL" id="AP012320">
    <property type="protein sequence ID" value="BAL96298.1"/>
    <property type="molecule type" value="Genomic_DNA"/>
</dbReference>
<dbReference type="STRING" id="983917.RGE_29590"/>
<dbReference type="Proteomes" id="UP000007883">
    <property type="component" value="Chromosome"/>
</dbReference>
<dbReference type="PATRIC" id="fig|983917.3.peg.2887"/>
<gene>
    <name evidence="4" type="ordered locus">RGE_29590</name>
</gene>